<keyword evidence="5" id="KW-1185">Reference proteome</keyword>
<keyword evidence="2" id="KW-0472">Membrane</keyword>
<dbReference type="SUPFAM" id="SSF81324">
    <property type="entry name" value="Voltage-gated potassium channels"/>
    <property type="match status" value="1"/>
</dbReference>
<dbReference type="OrthoDB" id="2974133at2"/>
<accession>A0A2T0X6J0</accession>
<proteinExistence type="predicted"/>
<feature type="domain" description="Potassium channel" evidence="3">
    <location>
        <begin position="82"/>
        <end position="135"/>
    </location>
</feature>
<dbReference type="Pfam" id="PF07885">
    <property type="entry name" value="Ion_trans_2"/>
    <property type="match status" value="1"/>
</dbReference>
<dbReference type="InterPro" id="IPR013099">
    <property type="entry name" value="K_chnl_dom"/>
</dbReference>
<dbReference type="Gene3D" id="1.10.287.70">
    <property type="match status" value="1"/>
</dbReference>
<keyword evidence="2" id="KW-0812">Transmembrane</keyword>
<evidence type="ECO:0000259" key="3">
    <source>
        <dbReference type="Pfam" id="PF07885"/>
    </source>
</evidence>
<sequence length="166" mass="18308">MPIVYGLAVLALLGLSHYYALLLLARVLGIDEAGERSDGTRRLVLLTFLGLAATHMAQIAALALAFLLGEEFLWSHEVIAAQADGWWDYHYLAFMTFTTLGYGPQVIEGPIRIVVGASALGGFMLITWSATFLYDVSRKVTDFGLESDDDAEEDRNREPRARARQA</sequence>
<gene>
    <name evidence="4" type="ORF">BCF33_0163</name>
</gene>
<feature type="transmembrane region" description="Helical" evidence="2">
    <location>
        <begin position="45"/>
        <end position="68"/>
    </location>
</feature>
<feature type="compositionally biased region" description="Basic and acidic residues" evidence="1">
    <location>
        <begin position="154"/>
        <end position="166"/>
    </location>
</feature>
<dbReference type="AlphaFoldDB" id="A0A2T0X6J0"/>
<feature type="region of interest" description="Disordered" evidence="1">
    <location>
        <begin position="147"/>
        <end position="166"/>
    </location>
</feature>
<dbReference type="RefSeq" id="WP_158259324.1">
    <property type="nucleotide sequence ID" value="NZ_PVTT01000001.1"/>
</dbReference>
<evidence type="ECO:0000256" key="1">
    <source>
        <dbReference type="SAM" id="MobiDB-lite"/>
    </source>
</evidence>
<organism evidence="4 5">
    <name type="scientific">Hasllibacter halocynthiae</name>
    <dbReference type="NCBI Taxonomy" id="595589"/>
    <lineage>
        <taxon>Bacteria</taxon>
        <taxon>Pseudomonadati</taxon>
        <taxon>Pseudomonadota</taxon>
        <taxon>Alphaproteobacteria</taxon>
        <taxon>Rhodobacterales</taxon>
        <taxon>Roseobacteraceae</taxon>
        <taxon>Hasllibacter</taxon>
    </lineage>
</organism>
<dbReference type="Proteomes" id="UP000238801">
    <property type="component" value="Unassembled WGS sequence"/>
</dbReference>
<protein>
    <submittedName>
        <fullName evidence="4">Ion channel</fullName>
    </submittedName>
</protein>
<evidence type="ECO:0000313" key="4">
    <source>
        <dbReference type="EMBL" id="PRY94571.1"/>
    </source>
</evidence>
<reference evidence="4 5" key="1">
    <citation type="submission" date="2018-03" db="EMBL/GenBank/DDBJ databases">
        <title>Genomic Encyclopedia of Archaeal and Bacterial Type Strains, Phase II (KMG-II): from individual species to whole genera.</title>
        <authorList>
            <person name="Goeker M."/>
        </authorList>
    </citation>
    <scope>NUCLEOTIDE SEQUENCE [LARGE SCALE GENOMIC DNA]</scope>
    <source>
        <strain evidence="4 5">DSM 29318</strain>
    </source>
</reference>
<name>A0A2T0X6J0_9RHOB</name>
<feature type="transmembrane region" description="Helical" evidence="2">
    <location>
        <begin position="113"/>
        <end position="134"/>
    </location>
</feature>
<dbReference type="EMBL" id="PVTT01000001">
    <property type="protein sequence ID" value="PRY94571.1"/>
    <property type="molecule type" value="Genomic_DNA"/>
</dbReference>
<keyword evidence="2" id="KW-1133">Transmembrane helix</keyword>
<comment type="caution">
    <text evidence="4">The sequence shown here is derived from an EMBL/GenBank/DDBJ whole genome shotgun (WGS) entry which is preliminary data.</text>
</comment>
<evidence type="ECO:0000256" key="2">
    <source>
        <dbReference type="SAM" id="Phobius"/>
    </source>
</evidence>
<evidence type="ECO:0000313" key="5">
    <source>
        <dbReference type="Proteomes" id="UP000238801"/>
    </source>
</evidence>